<dbReference type="AlphaFoldDB" id="A0A0D2GKF2"/>
<feature type="region of interest" description="Disordered" evidence="1">
    <location>
        <begin position="78"/>
        <end position="114"/>
    </location>
</feature>
<dbReference type="EMBL" id="KN846956">
    <property type="protein sequence ID" value="KIW72859.1"/>
    <property type="molecule type" value="Genomic_DNA"/>
</dbReference>
<dbReference type="Proteomes" id="UP000054266">
    <property type="component" value="Unassembled WGS sequence"/>
</dbReference>
<proteinExistence type="predicted"/>
<accession>A0A0D2GKF2</accession>
<dbReference type="HOGENOM" id="CLU_052529_0_0_1"/>
<protein>
    <submittedName>
        <fullName evidence="2">Uncharacterized protein</fullName>
    </submittedName>
</protein>
<organism evidence="2 3">
    <name type="scientific">Phialophora macrospora</name>
    <dbReference type="NCBI Taxonomy" id="1851006"/>
    <lineage>
        <taxon>Eukaryota</taxon>
        <taxon>Fungi</taxon>
        <taxon>Dikarya</taxon>
        <taxon>Ascomycota</taxon>
        <taxon>Pezizomycotina</taxon>
        <taxon>Eurotiomycetes</taxon>
        <taxon>Chaetothyriomycetidae</taxon>
        <taxon>Chaetothyriales</taxon>
        <taxon>Herpotrichiellaceae</taxon>
        <taxon>Phialophora</taxon>
    </lineage>
</organism>
<name>A0A0D2GKF2_9EURO</name>
<reference evidence="2 3" key="1">
    <citation type="submission" date="2015-01" db="EMBL/GenBank/DDBJ databases">
        <title>The Genome Sequence of Capronia semiimmersa CBS27337.</title>
        <authorList>
            <consortium name="The Broad Institute Genomics Platform"/>
            <person name="Cuomo C."/>
            <person name="de Hoog S."/>
            <person name="Gorbushina A."/>
            <person name="Stielow B."/>
            <person name="Teixiera M."/>
            <person name="Abouelleil A."/>
            <person name="Chapman S.B."/>
            <person name="Priest M."/>
            <person name="Young S.K."/>
            <person name="Wortman J."/>
            <person name="Nusbaum C."/>
            <person name="Birren B."/>
        </authorList>
    </citation>
    <scope>NUCLEOTIDE SEQUENCE [LARGE SCALE GENOMIC DNA]</scope>
    <source>
        <strain evidence="2 3">CBS 27337</strain>
    </source>
</reference>
<sequence length="246" mass="27198">MYCRTRTAKQSPSPGRPAEQAKEMVFKQSTITVQITEPESQMETPGVSCWDFAYPTGKCDLAPGKSCFFSRSPKSNHHERSMAHTVAPSCDTLHGEQSRQKNKKQSKKTSGSRTFLLSSPTPISITFPQTKTTISTLLSQPNTKLIYLVPQSYIVCPKVCELMRLPRAAGSSFQVLPVPPEIEMKAGGHDRSSITDVIAVQEVVEKVLKNTKVRSFDGFIAFGDEREAWTFLEHVGRGVKCSAKKG</sequence>
<feature type="region of interest" description="Disordered" evidence="1">
    <location>
        <begin position="1"/>
        <end position="21"/>
    </location>
</feature>
<gene>
    <name evidence="2" type="ORF">PV04_01023</name>
</gene>
<evidence type="ECO:0000256" key="1">
    <source>
        <dbReference type="SAM" id="MobiDB-lite"/>
    </source>
</evidence>
<keyword evidence="3" id="KW-1185">Reference proteome</keyword>
<evidence type="ECO:0000313" key="2">
    <source>
        <dbReference type="EMBL" id="KIW72859.1"/>
    </source>
</evidence>
<evidence type="ECO:0000313" key="3">
    <source>
        <dbReference type="Proteomes" id="UP000054266"/>
    </source>
</evidence>